<dbReference type="AlphaFoldDB" id="A0AAV7NH14"/>
<protein>
    <submittedName>
        <fullName evidence="1">Uncharacterized protein</fullName>
    </submittedName>
</protein>
<keyword evidence="2" id="KW-1185">Reference proteome</keyword>
<proteinExistence type="predicted"/>
<evidence type="ECO:0000313" key="1">
    <source>
        <dbReference type="EMBL" id="KAJ1114824.1"/>
    </source>
</evidence>
<name>A0AAV7NH14_PLEWA</name>
<sequence>MTPAEKTSQAEILAAIHGSRVALEGKIETVAVEVNLLRPDLRKVYDKVKVAEGSIGELQTEVGALQEVWRWLEMCDKAAPGRSTGTGGVAHRASRADSPDWRICGGGLTEDTVARVSVEDPALRIEIQQDGTMAAVPAESVDVSGGRPELDSLLASAQD</sequence>
<dbReference type="EMBL" id="JANPWB010000012">
    <property type="protein sequence ID" value="KAJ1114824.1"/>
    <property type="molecule type" value="Genomic_DNA"/>
</dbReference>
<dbReference type="Proteomes" id="UP001066276">
    <property type="component" value="Chromosome 8"/>
</dbReference>
<reference evidence="1" key="1">
    <citation type="journal article" date="2022" name="bioRxiv">
        <title>Sequencing and chromosome-scale assembly of the giantPleurodeles waltlgenome.</title>
        <authorList>
            <person name="Brown T."/>
            <person name="Elewa A."/>
            <person name="Iarovenko S."/>
            <person name="Subramanian E."/>
            <person name="Araus A.J."/>
            <person name="Petzold A."/>
            <person name="Susuki M."/>
            <person name="Suzuki K.-i.T."/>
            <person name="Hayashi T."/>
            <person name="Toyoda A."/>
            <person name="Oliveira C."/>
            <person name="Osipova E."/>
            <person name="Leigh N.D."/>
            <person name="Simon A."/>
            <person name="Yun M.H."/>
        </authorList>
    </citation>
    <scope>NUCLEOTIDE SEQUENCE</scope>
    <source>
        <strain evidence="1">20211129_DDA</strain>
        <tissue evidence="1">Liver</tissue>
    </source>
</reference>
<evidence type="ECO:0000313" key="2">
    <source>
        <dbReference type="Proteomes" id="UP001066276"/>
    </source>
</evidence>
<organism evidence="1 2">
    <name type="scientific">Pleurodeles waltl</name>
    <name type="common">Iberian ribbed newt</name>
    <dbReference type="NCBI Taxonomy" id="8319"/>
    <lineage>
        <taxon>Eukaryota</taxon>
        <taxon>Metazoa</taxon>
        <taxon>Chordata</taxon>
        <taxon>Craniata</taxon>
        <taxon>Vertebrata</taxon>
        <taxon>Euteleostomi</taxon>
        <taxon>Amphibia</taxon>
        <taxon>Batrachia</taxon>
        <taxon>Caudata</taxon>
        <taxon>Salamandroidea</taxon>
        <taxon>Salamandridae</taxon>
        <taxon>Pleurodelinae</taxon>
        <taxon>Pleurodeles</taxon>
    </lineage>
</organism>
<accession>A0AAV7NH14</accession>
<gene>
    <name evidence="1" type="ORF">NDU88_003055</name>
</gene>
<comment type="caution">
    <text evidence="1">The sequence shown here is derived from an EMBL/GenBank/DDBJ whole genome shotgun (WGS) entry which is preliminary data.</text>
</comment>